<feature type="compositionally biased region" description="Basic and acidic residues" evidence="1">
    <location>
        <begin position="103"/>
        <end position="119"/>
    </location>
</feature>
<feature type="signal peptide" evidence="2">
    <location>
        <begin position="1"/>
        <end position="21"/>
    </location>
</feature>
<sequence length="132" mass="15422">MPFFLWLGVSYVRILVTTVYQTDQTPSFVHQWYICEGSTQYVPSILLPTPRNAVKRQPASQPATINHPVVHPSMRLPHRSFKPTAQVDTVHQVLRPRNHPTPIRHDRQTDRQTDRRYGHDTSLPHCLRALRR</sequence>
<proteinExistence type="predicted"/>
<evidence type="ECO:0000256" key="1">
    <source>
        <dbReference type="SAM" id="MobiDB-lite"/>
    </source>
</evidence>
<name>A0ABR1LEH5_9PEZI</name>
<dbReference type="Proteomes" id="UP001365128">
    <property type="component" value="Unassembled WGS sequence"/>
</dbReference>
<organism evidence="3 4">
    <name type="scientific">Phyllosticta citricarpa</name>
    <dbReference type="NCBI Taxonomy" id="55181"/>
    <lineage>
        <taxon>Eukaryota</taxon>
        <taxon>Fungi</taxon>
        <taxon>Dikarya</taxon>
        <taxon>Ascomycota</taxon>
        <taxon>Pezizomycotina</taxon>
        <taxon>Dothideomycetes</taxon>
        <taxon>Dothideomycetes incertae sedis</taxon>
        <taxon>Botryosphaeriales</taxon>
        <taxon>Phyllostictaceae</taxon>
        <taxon>Phyllosticta</taxon>
    </lineage>
</organism>
<evidence type="ECO:0008006" key="5">
    <source>
        <dbReference type="Google" id="ProtNLM"/>
    </source>
</evidence>
<protein>
    <recommendedName>
        <fullName evidence="5">Secreted protein</fullName>
    </recommendedName>
</protein>
<comment type="caution">
    <text evidence="3">The sequence shown here is derived from an EMBL/GenBank/DDBJ whole genome shotgun (WGS) entry which is preliminary data.</text>
</comment>
<accession>A0ABR1LEH5</accession>
<dbReference type="EMBL" id="JBBPDW010000045">
    <property type="protein sequence ID" value="KAK7533634.1"/>
    <property type="molecule type" value="Genomic_DNA"/>
</dbReference>
<gene>
    <name evidence="3" type="ORF">IWX46DRAFT_323743</name>
</gene>
<keyword evidence="2" id="KW-0732">Signal</keyword>
<feature type="chain" id="PRO_5046223286" description="Secreted protein" evidence="2">
    <location>
        <begin position="22"/>
        <end position="132"/>
    </location>
</feature>
<evidence type="ECO:0000256" key="2">
    <source>
        <dbReference type="SAM" id="SignalP"/>
    </source>
</evidence>
<evidence type="ECO:0000313" key="3">
    <source>
        <dbReference type="EMBL" id="KAK7533634.1"/>
    </source>
</evidence>
<feature type="region of interest" description="Disordered" evidence="1">
    <location>
        <begin position="96"/>
        <end position="124"/>
    </location>
</feature>
<reference evidence="3 4" key="1">
    <citation type="submission" date="2024-04" db="EMBL/GenBank/DDBJ databases">
        <title>Phyllosticta paracitricarpa is synonymous to the EU quarantine fungus P. citricarpa based on phylogenomic analyses.</title>
        <authorList>
            <consortium name="Lawrence Berkeley National Laboratory"/>
            <person name="Van Ingen-Buijs V.A."/>
            <person name="Van Westerhoven A.C."/>
            <person name="Haridas S."/>
            <person name="Skiadas P."/>
            <person name="Martin F."/>
            <person name="Groenewald J.Z."/>
            <person name="Crous P.W."/>
            <person name="Seidl M.F."/>
        </authorList>
    </citation>
    <scope>NUCLEOTIDE SEQUENCE [LARGE SCALE GENOMIC DNA]</scope>
    <source>
        <strain evidence="3 4">CBS 122670</strain>
    </source>
</reference>
<evidence type="ECO:0000313" key="4">
    <source>
        <dbReference type="Proteomes" id="UP001365128"/>
    </source>
</evidence>
<keyword evidence="4" id="KW-1185">Reference proteome</keyword>